<dbReference type="Proteomes" id="UP000007431">
    <property type="component" value="Unassembled WGS sequence"/>
</dbReference>
<dbReference type="SUPFAM" id="SSF51569">
    <property type="entry name" value="Aldolase"/>
    <property type="match status" value="1"/>
</dbReference>
<dbReference type="RefSeq" id="XP_003028713.1">
    <property type="nucleotide sequence ID" value="XM_003028667.1"/>
</dbReference>
<evidence type="ECO:0000313" key="3">
    <source>
        <dbReference type="Proteomes" id="UP000007431"/>
    </source>
</evidence>
<dbReference type="OMA" id="IFCDMQD"/>
<keyword evidence="1" id="KW-0704">Schiff base</keyword>
<proteinExistence type="predicted"/>
<accession>D8QE90</accession>
<dbReference type="AlphaFoldDB" id="D8QE90"/>
<protein>
    <recommendedName>
        <fullName evidence="4">Transaldolase</fullName>
    </recommendedName>
</protein>
<dbReference type="STRING" id="578458.D8QE90"/>
<reference evidence="2 3" key="1">
    <citation type="journal article" date="2010" name="Nat. Biotechnol.">
        <title>Genome sequence of the model mushroom Schizophyllum commune.</title>
        <authorList>
            <person name="Ohm R.A."/>
            <person name="de Jong J.F."/>
            <person name="Lugones L.G."/>
            <person name="Aerts A."/>
            <person name="Kothe E."/>
            <person name="Stajich J.E."/>
            <person name="de Vries R.P."/>
            <person name="Record E."/>
            <person name="Levasseur A."/>
            <person name="Baker S.E."/>
            <person name="Bartholomew K.A."/>
            <person name="Coutinho P.M."/>
            <person name="Erdmann S."/>
            <person name="Fowler T.J."/>
            <person name="Gathman A.C."/>
            <person name="Lombard V."/>
            <person name="Henrissat B."/>
            <person name="Knabe N."/>
            <person name="Kuees U."/>
            <person name="Lilly W.W."/>
            <person name="Lindquist E."/>
            <person name="Lucas S."/>
            <person name="Magnuson J.K."/>
            <person name="Piumi F."/>
            <person name="Raudaskoski M."/>
            <person name="Salamov A."/>
            <person name="Schmutz J."/>
            <person name="Schwarze F.W.M.R."/>
            <person name="vanKuyk P.A."/>
            <person name="Horton J.S."/>
            <person name="Grigoriev I.V."/>
            <person name="Woesten H.A.B."/>
        </authorList>
    </citation>
    <scope>NUCLEOTIDE SEQUENCE [LARGE SCALE GENOMIC DNA]</scope>
    <source>
        <strain evidence="3">H4-8 / FGSC 9210</strain>
    </source>
</reference>
<dbReference type="VEuPathDB" id="FungiDB:SCHCODRAFT_02636637"/>
<dbReference type="PANTHER" id="PTHR10683">
    <property type="entry name" value="TRANSALDOLASE"/>
    <property type="match status" value="1"/>
</dbReference>
<keyword evidence="3" id="KW-1185">Reference proteome</keyword>
<dbReference type="OrthoDB" id="1711136at2759"/>
<dbReference type="InParanoid" id="D8QE90"/>
<evidence type="ECO:0000313" key="2">
    <source>
        <dbReference type="EMBL" id="EFI93810.1"/>
    </source>
</evidence>
<gene>
    <name evidence="2" type="ORF">SCHCODRAFT_78710</name>
</gene>
<dbReference type="HOGENOM" id="CLU_047470_1_0_1"/>
<dbReference type="GO" id="GO:0009052">
    <property type="term" value="P:pentose-phosphate shunt, non-oxidative branch"/>
    <property type="evidence" value="ECO:0007669"/>
    <property type="project" value="TreeGrafter"/>
</dbReference>
<dbReference type="Gene3D" id="3.20.20.70">
    <property type="entry name" value="Aldolase class I"/>
    <property type="match status" value="1"/>
</dbReference>
<sequence>MTATLLSQIRNTVVVDVDSMDPTVAERHSQNGAAKFADMTSNQAITFGQVTRPERADLVKQAIEYVLSKGTTRDAPTFASDVIDVATVLLAKAVYPYLTGNVHAQTSPSTAYDTAATVAHAKKLVSLFADVVGIPKERVCIKIPVSAESAVACAELKKEGIQTLGTCLFSLDQALAAHQAGCTYVAPYFNELRVHFEPSTWREFADPATEHPMSGVILTVLDAYKKIGSKTLVMPASIVTAKEATALASLRPHHLTISGAVLDQLAALPEVPAERLAPPPAPKYSEEGFATDYLASSGAALKAALATDAESTRKLDDALKLFDDCERQTKEFVLAFKV</sequence>
<dbReference type="GO" id="GO:0005975">
    <property type="term" value="P:carbohydrate metabolic process"/>
    <property type="evidence" value="ECO:0007669"/>
    <property type="project" value="InterPro"/>
</dbReference>
<evidence type="ECO:0008006" key="4">
    <source>
        <dbReference type="Google" id="ProtNLM"/>
    </source>
</evidence>
<name>D8QE90_SCHCM</name>
<dbReference type="KEGG" id="scm:SCHCO_02636637"/>
<dbReference type="eggNOG" id="KOG2772">
    <property type="taxonomic scope" value="Eukaryota"/>
</dbReference>
<dbReference type="Pfam" id="PF00923">
    <property type="entry name" value="TAL_FSA"/>
    <property type="match status" value="1"/>
</dbReference>
<dbReference type="GO" id="GO:0004801">
    <property type="term" value="F:transaldolase activity"/>
    <property type="evidence" value="ECO:0007669"/>
    <property type="project" value="TreeGrafter"/>
</dbReference>
<dbReference type="InterPro" id="IPR013785">
    <property type="entry name" value="Aldolase_TIM"/>
</dbReference>
<dbReference type="EMBL" id="GL377310">
    <property type="protein sequence ID" value="EFI93810.1"/>
    <property type="molecule type" value="Genomic_DNA"/>
</dbReference>
<dbReference type="PANTHER" id="PTHR10683:SF39">
    <property type="entry name" value="TRANSALDOLASE"/>
    <property type="match status" value="1"/>
</dbReference>
<dbReference type="GeneID" id="9596910"/>
<dbReference type="InterPro" id="IPR001585">
    <property type="entry name" value="TAL/FSA"/>
</dbReference>
<organism evidence="3">
    <name type="scientific">Schizophyllum commune (strain H4-8 / FGSC 9210)</name>
    <name type="common">Split gill fungus</name>
    <dbReference type="NCBI Taxonomy" id="578458"/>
    <lineage>
        <taxon>Eukaryota</taxon>
        <taxon>Fungi</taxon>
        <taxon>Dikarya</taxon>
        <taxon>Basidiomycota</taxon>
        <taxon>Agaricomycotina</taxon>
        <taxon>Agaricomycetes</taxon>
        <taxon>Agaricomycetidae</taxon>
        <taxon>Agaricales</taxon>
        <taxon>Schizophyllaceae</taxon>
        <taxon>Schizophyllum</taxon>
    </lineage>
</organism>
<evidence type="ECO:0000256" key="1">
    <source>
        <dbReference type="ARBA" id="ARBA00023270"/>
    </source>
</evidence>